<feature type="domain" description="RNA polymerase sigma-70 region 2" evidence="2">
    <location>
        <begin position="12"/>
        <end position="75"/>
    </location>
</feature>
<dbReference type="EMBL" id="BNJF01000001">
    <property type="protein sequence ID" value="GHO43462.1"/>
    <property type="molecule type" value="Genomic_DNA"/>
</dbReference>
<proteinExistence type="predicted"/>
<dbReference type="InterPro" id="IPR032710">
    <property type="entry name" value="NTF2-like_dom_sf"/>
</dbReference>
<evidence type="ECO:0000259" key="3">
    <source>
        <dbReference type="Pfam" id="PF08281"/>
    </source>
</evidence>
<dbReference type="NCBIfam" id="TIGR02957">
    <property type="entry name" value="SigX4"/>
    <property type="match status" value="1"/>
</dbReference>
<name>A0A8J3HZE7_9CHLR</name>
<dbReference type="InterPro" id="IPR036388">
    <property type="entry name" value="WH-like_DNA-bd_sf"/>
</dbReference>
<dbReference type="RefSeq" id="WP_220192933.1">
    <property type="nucleotide sequence ID" value="NZ_BNJF01000001.1"/>
</dbReference>
<dbReference type="GO" id="GO:0006352">
    <property type="term" value="P:DNA-templated transcription initiation"/>
    <property type="evidence" value="ECO:0007669"/>
    <property type="project" value="InterPro"/>
</dbReference>
<accession>A0A8J3HZE7</accession>
<dbReference type="Pfam" id="PF04542">
    <property type="entry name" value="Sigma70_r2"/>
    <property type="match status" value="1"/>
</dbReference>
<keyword evidence="4" id="KW-0804">Transcription</keyword>
<dbReference type="InterPro" id="IPR014303">
    <property type="entry name" value="RNA_pol_sigma-70_ECF"/>
</dbReference>
<keyword evidence="4" id="KW-0240">DNA-directed RNA polymerase</keyword>
<evidence type="ECO:0000256" key="1">
    <source>
        <dbReference type="ARBA" id="ARBA00011344"/>
    </source>
</evidence>
<dbReference type="InterPro" id="IPR052704">
    <property type="entry name" value="ECF_Sigma-70_Domain"/>
</dbReference>
<dbReference type="GO" id="GO:0000428">
    <property type="term" value="C:DNA-directed RNA polymerase complex"/>
    <property type="evidence" value="ECO:0007669"/>
    <property type="project" value="UniProtKB-KW"/>
</dbReference>
<comment type="subunit">
    <text evidence="1">Interacts transiently with the RNA polymerase catalytic core formed by RpoA, RpoB, RpoC and RpoZ (2 alpha, 1 beta, 1 beta' and 1 omega subunit) to form the RNA polymerase holoenzyme that can initiate transcription.</text>
</comment>
<dbReference type="InterPro" id="IPR013249">
    <property type="entry name" value="RNA_pol_sigma70_r4_t2"/>
</dbReference>
<dbReference type="PANTHER" id="PTHR30173">
    <property type="entry name" value="SIGMA 19 FACTOR"/>
    <property type="match status" value="1"/>
</dbReference>
<feature type="domain" description="RNA polymerase sigma factor 70 region 4 type 2" evidence="3">
    <location>
        <begin position="112"/>
        <end position="163"/>
    </location>
</feature>
<dbReference type="Pfam" id="PF08281">
    <property type="entry name" value="Sigma70_r4_2"/>
    <property type="match status" value="1"/>
</dbReference>
<evidence type="ECO:0000259" key="2">
    <source>
        <dbReference type="Pfam" id="PF04542"/>
    </source>
</evidence>
<dbReference type="Proteomes" id="UP000612362">
    <property type="component" value="Unassembled WGS sequence"/>
</dbReference>
<dbReference type="AlphaFoldDB" id="A0A8J3HZE7"/>
<dbReference type="NCBIfam" id="TIGR02937">
    <property type="entry name" value="sigma70-ECF"/>
    <property type="match status" value="1"/>
</dbReference>
<sequence>MTRQESLQAEEFQHYRPLLFAVAYRMLGSASEAEDMLQEGYLRYRQAASGEIRSLKSYLTTIITRLCLDHLKSARVQREDYIGPWLPEPLITVDAEDLALQTLEQRETLSTAFLMLAERLTPYERAVFLLHEAFTYRYEEISEIVGKSPANCRQLLHQAKEHLARNRVRFSPAREEQQRLMERFLSASQEGDMQALVQVLAQDVTLWPDGGGKVYAAPYPVPGRERVLRLWNGLMRQSASAYPNAKYTLTQVNEGIGLMIWSPETLLSVFTCEIENGQITALYEVVNPDKLTYIQRQARPTE</sequence>
<dbReference type="PANTHER" id="PTHR30173:SF36">
    <property type="entry name" value="ECF RNA POLYMERASE SIGMA FACTOR SIGJ"/>
    <property type="match status" value="1"/>
</dbReference>
<keyword evidence="5" id="KW-1185">Reference proteome</keyword>
<dbReference type="InterPro" id="IPR013325">
    <property type="entry name" value="RNA_pol_sigma_r2"/>
</dbReference>
<dbReference type="NCBIfam" id="NF007214">
    <property type="entry name" value="PRK09636.1"/>
    <property type="match status" value="1"/>
</dbReference>
<dbReference type="SUPFAM" id="SSF88659">
    <property type="entry name" value="Sigma3 and sigma4 domains of RNA polymerase sigma factors"/>
    <property type="match status" value="1"/>
</dbReference>
<dbReference type="Gene3D" id="1.10.10.10">
    <property type="entry name" value="Winged helix-like DNA-binding domain superfamily/Winged helix DNA-binding domain"/>
    <property type="match status" value="1"/>
</dbReference>
<dbReference type="GO" id="GO:0016987">
    <property type="term" value="F:sigma factor activity"/>
    <property type="evidence" value="ECO:0007669"/>
    <property type="project" value="InterPro"/>
</dbReference>
<protein>
    <submittedName>
        <fullName evidence="4">DNA-directed RNA polymerase sigma-70 factor</fullName>
    </submittedName>
</protein>
<dbReference type="InterPro" id="IPR013324">
    <property type="entry name" value="RNA_pol_sigma_r3/r4-like"/>
</dbReference>
<dbReference type="SUPFAM" id="SSF88946">
    <property type="entry name" value="Sigma2 domain of RNA polymerase sigma factors"/>
    <property type="match status" value="1"/>
</dbReference>
<organism evidence="4 5">
    <name type="scientific">Ktedonospora formicarum</name>
    <dbReference type="NCBI Taxonomy" id="2778364"/>
    <lineage>
        <taxon>Bacteria</taxon>
        <taxon>Bacillati</taxon>
        <taxon>Chloroflexota</taxon>
        <taxon>Ktedonobacteria</taxon>
        <taxon>Ktedonobacterales</taxon>
        <taxon>Ktedonobacteraceae</taxon>
        <taxon>Ktedonospora</taxon>
    </lineage>
</organism>
<dbReference type="Gene3D" id="1.10.1740.10">
    <property type="match status" value="1"/>
</dbReference>
<evidence type="ECO:0000313" key="5">
    <source>
        <dbReference type="Proteomes" id="UP000612362"/>
    </source>
</evidence>
<dbReference type="InterPro" id="IPR014284">
    <property type="entry name" value="RNA_pol_sigma-70_dom"/>
</dbReference>
<gene>
    <name evidence="4" type="ORF">KSX_16250</name>
</gene>
<dbReference type="InterPro" id="IPR007627">
    <property type="entry name" value="RNA_pol_sigma70_r2"/>
</dbReference>
<dbReference type="GO" id="GO:0003677">
    <property type="term" value="F:DNA binding"/>
    <property type="evidence" value="ECO:0007669"/>
    <property type="project" value="InterPro"/>
</dbReference>
<reference evidence="4" key="1">
    <citation type="submission" date="2020-10" db="EMBL/GenBank/DDBJ databases">
        <title>Taxonomic study of unclassified bacteria belonging to the class Ktedonobacteria.</title>
        <authorList>
            <person name="Yabe S."/>
            <person name="Wang C.M."/>
            <person name="Zheng Y."/>
            <person name="Sakai Y."/>
            <person name="Cavaletti L."/>
            <person name="Monciardini P."/>
            <person name="Donadio S."/>
        </authorList>
    </citation>
    <scope>NUCLEOTIDE SEQUENCE</scope>
    <source>
        <strain evidence="4">SOSP1-1</strain>
    </source>
</reference>
<dbReference type="Gene3D" id="3.10.450.50">
    <property type="match status" value="1"/>
</dbReference>
<comment type="caution">
    <text evidence="4">The sequence shown here is derived from an EMBL/GenBank/DDBJ whole genome shotgun (WGS) entry which is preliminary data.</text>
</comment>
<dbReference type="SUPFAM" id="SSF54427">
    <property type="entry name" value="NTF2-like"/>
    <property type="match status" value="1"/>
</dbReference>
<evidence type="ECO:0000313" key="4">
    <source>
        <dbReference type="EMBL" id="GHO43462.1"/>
    </source>
</evidence>